<keyword evidence="3" id="KW-1185">Reference proteome</keyword>
<sequence length="135" mass="15016">MAARVVGNVNLRRAVLPGIICTGLFAMAYIIWRIPTVHPRRISAKIAAKLAEIDYVHANTTRISGSVRKVLRIPCNNMRVDLDRALKDVGERQDDNLRAKAESSMALKYLRNLDQDSAKHSTAIEGLEPEAHSQT</sequence>
<name>A0A9P7KWF1_9HYPO</name>
<evidence type="ECO:0000313" key="2">
    <source>
        <dbReference type="EMBL" id="KAG5664933.1"/>
    </source>
</evidence>
<keyword evidence="1" id="KW-0472">Membrane</keyword>
<organism evidence="2 3">
    <name type="scientific">Fusarium avenaceum</name>
    <dbReference type="NCBI Taxonomy" id="40199"/>
    <lineage>
        <taxon>Eukaryota</taxon>
        <taxon>Fungi</taxon>
        <taxon>Dikarya</taxon>
        <taxon>Ascomycota</taxon>
        <taxon>Pezizomycotina</taxon>
        <taxon>Sordariomycetes</taxon>
        <taxon>Hypocreomycetidae</taxon>
        <taxon>Hypocreales</taxon>
        <taxon>Nectriaceae</taxon>
        <taxon>Fusarium</taxon>
        <taxon>Fusarium tricinctum species complex</taxon>
    </lineage>
</organism>
<proteinExistence type="predicted"/>
<accession>A0A9P7KWF1</accession>
<reference evidence="2" key="1">
    <citation type="submission" date="2021-04" db="EMBL/GenBank/DDBJ databases">
        <title>Draft genome of Fusarium avenaceum strain F156N33, isolated from an atmospheric sample in Virginia.</title>
        <authorList>
            <person name="Yang S."/>
            <person name="Vinatzer B.A."/>
            <person name="Coleman J."/>
        </authorList>
    </citation>
    <scope>NUCLEOTIDE SEQUENCE</scope>
    <source>
        <strain evidence="2">F156N33</strain>
    </source>
</reference>
<protein>
    <submittedName>
        <fullName evidence="2">Uncharacterized protein</fullName>
    </submittedName>
</protein>
<evidence type="ECO:0000313" key="3">
    <source>
        <dbReference type="Proteomes" id="UP000782241"/>
    </source>
</evidence>
<evidence type="ECO:0000256" key="1">
    <source>
        <dbReference type="SAM" id="Phobius"/>
    </source>
</evidence>
<dbReference type="Proteomes" id="UP000782241">
    <property type="component" value="Unassembled WGS sequence"/>
</dbReference>
<comment type="caution">
    <text evidence="2">The sequence shown here is derived from an EMBL/GenBank/DDBJ whole genome shotgun (WGS) entry which is preliminary data.</text>
</comment>
<feature type="transmembrane region" description="Helical" evidence="1">
    <location>
        <begin position="14"/>
        <end position="32"/>
    </location>
</feature>
<gene>
    <name evidence="2" type="ORF">KAF25_008667</name>
</gene>
<keyword evidence="1" id="KW-1133">Transmembrane helix</keyword>
<dbReference type="EMBL" id="JAGPUO010000002">
    <property type="protein sequence ID" value="KAG5664933.1"/>
    <property type="molecule type" value="Genomic_DNA"/>
</dbReference>
<keyword evidence="1" id="KW-0812">Transmembrane</keyword>
<dbReference type="AlphaFoldDB" id="A0A9P7KWF1"/>